<dbReference type="Pfam" id="PF02653">
    <property type="entry name" value="BPD_transp_2"/>
    <property type="match status" value="1"/>
</dbReference>
<sequence length="349" mass="34974">MTHNSTDLAAPQVAGPRGDPSAPPDRSGLTALTAVTATLSRSRTVAVPIIALLALIIYFGSQNSAFLSTDSAQNILRQMAFLTVIALAGTFVILIGGIDLSVAANATLAGILIATWIDSLGGPLAIVAVLAVGGLVGLVNGLITTMLRVPSFLVTLGMMSVLNGVSNTISDGGPVAFSSGLLHTLVNESSIPGIPNGALIALVLTALLTVLAFASSFGRHLYAVGGNERAARLSGVRVQAVKLLVFALAGVIAAVAGIIFTGQASTGVPLGADPSLLNSIAAIVVGGTALSGGVGGPHRTLLGALVIVILGAGMDITAVDPYTQLIVKGAVVIAAVAITIDRRRYGLIK</sequence>
<feature type="transmembrane region" description="Helical" evidence="7">
    <location>
        <begin position="325"/>
        <end position="341"/>
    </location>
</feature>
<evidence type="ECO:0000256" key="4">
    <source>
        <dbReference type="ARBA" id="ARBA00022989"/>
    </source>
</evidence>
<evidence type="ECO:0000256" key="3">
    <source>
        <dbReference type="ARBA" id="ARBA00022692"/>
    </source>
</evidence>
<name>A0A937RIQ0_9ACTN</name>
<dbReference type="RefSeq" id="WP_202999115.1">
    <property type="nucleotide sequence ID" value="NZ_JADWYU010000143.1"/>
</dbReference>
<keyword evidence="3 7" id="KW-0812">Transmembrane</keyword>
<evidence type="ECO:0000256" key="1">
    <source>
        <dbReference type="ARBA" id="ARBA00004651"/>
    </source>
</evidence>
<dbReference type="PANTHER" id="PTHR32196">
    <property type="entry name" value="ABC TRANSPORTER PERMEASE PROTEIN YPHD-RELATED-RELATED"/>
    <property type="match status" value="1"/>
</dbReference>
<comment type="caution">
    <text evidence="8">The sequence shown here is derived from an EMBL/GenBank/DDBJ whole genome shotgun (WGS) entry which is preliminary data.</text>
</comment>
<gene>
    <name evidence="8" type="ORF">I7412_21480</name>
</gene>
<evidence type="ECO:0000313" key="9">
    <source>
        <dbReference type="Proteomes" id="UP000604475"/>
    </source>
</evidence>
<keyword evidence="4 7" id="KW-1133">Transmembrane helix</keyword>
<feature type="transmembrane region" description="Helical" evidence="7">
    <location>
        <begin position="45"/>
        <end position="67"/>
    </location>
</feature>
<feature type="transmembrane region" description="Helical" evidence="7">
    <location>
        <begin position="198"/>
        <end position="222"/>
    </location>
</feature>
<comment type="subcellular location">
    <subcellularLocation>
        <location evidence="1">Cell membrane</location>
        <topology evidence="1">Multi-pass membrane protein</topology>
    </subcellularLocation>
</comment>
<feature type="region of interest" description="Disordered" evidence="6">
    <location>
        <begin position="1"/>
        <end position="26"/>
    </location>
</feature>
<keyword evidence="5 7" id="KW-0472">Membrane</keyword>
<protein>
    <submittedName>
        <fullName evidence="8">ABC transporter permease</fullName>
    </submittedName>
</protein>
<feature type="transmembrane region" description="Helical" evidence="7">
    <location>
        <begin position="124"/>
        <end position="143"/>
    </location>
</feature>
<dbReference type="EMBL" id="JAEACQ010000235">
    <property type="protein sequence ID" value="MBL7629695.1"/>
    <property type="molecule type" value="Genomic_DNA"/>
</dbReference>
<evidence type="ECO:0000256" key="5">
    <source>
        <dbReference type="ARBA" id="ARBA00023136"/>
    </source>
</evidence>
<feature type="transmembrane region" description="Helical" evidence="7">
    <location>
        <begin position="79"/>
        <end position="104"/>
    </location>
</feature>
<evidence type="ECO:0000256" key="6">
    <source>
        <dbReference type="SAM" id="MobiDB-lite"/>
    </source>
</evidence>
<feature type="transmembrane region" description="Helical" evidence="7">
    <location>
        <begin position="276"/>
        <end position="294"/>
    </location>
</feature>
<evidence type="ECO:0000256" key="7">
    <source>
        <dbReference type="SAM" id="Phobius"/>
    </source>
</evidence>
<reference evidence="8" key="1">
    <citation type="submission" date="2020-12" db="EMBL/GenBank/DDBJ databases">
        <title>Genomic characterization of non-nitrogen-fixing Frankia strains.</title>
        <authorList>
            <person name="Carlos-Shanley C."/>
            <person name="Guerra T."/>
            <person name="Hahn D."/>
        </authorList>
    </citation>
    <scope>NUCLEOTIDE SEQUENCE</scope>
    <source>
        <strain evidence="8">CN6</strain>
    </source>
</reference>
<feature type="transmembrane region" description="Helical" evidence="7">
    <location>
        <begin position="301"/>
        <end position="319"/>
    </location>
</feature>
<proteinExistence type="predicted"/>
<feature type="transmembrane region" description="Helical" evidence="7">
    <location>
        <begin position="243"/>
        <end position="264"/>
    </location>
</feature>
<evidence type="ECO:0000313" key="8">
    <source>
        <dbReference type="EMBL" id="MBL7629695.1"/>
    </source>
</evidence>
<dbReference type="AlphaFoldDB" id="A0A937RIQ0"/>
<accession>A0A937RIQ0</accession>
<keyword evidence="2" id="KW-1003">Cell membrane</keyword>
<dbReference type="Proteomes" id="UP000604475">
    <property type="component" value="Unassembled WGS sequence"/>
</dbReference>
<dbReference type="GO" id="GO:0005886">
    <property type="term" value="C:plasma membrane"/>
    <property type="evidence" value="ECO:0007669"/>
    <property type="project" value="UniProtKB-SubCell"/>
</dbReference>
<dbReference type="GO" id="GO:0022857">
    <property type="term" value="F:transmembrane transporter activity"/>
    <property type="evidence" value="ECO:0007669"/>
    <property type="project" value="InterPro"/>
</dbReference>
<dbReference type="PANTHER" id="PTHR32196:SF72">
    <property type="entry name" value="RIBOSE IMPORT PERMEASE PROTEIN RBSC"/>
    <property type="match status" value="1"/>
</dbReference>
<evidence type="ECO:0000256" key="2">
    <source>
        <dbReference type="ARBA" id="ARBA00022475"/>
    </source>
</evidence>
<keyword evidence="9" id="KW-1185">Reference proteome</keyword>
<dbReference type="InterPro" id="IPR001851">
    <property type="entry name" value="ABC_transp_permease"/>
</dbReference>
<dbReference type="CDD" id="cd06579">
    <property type="entry name" value="TM_PBP1_transp_AraH_like"/>
    <property type="match status" value="1"/>
</dbReference>
<feature type="transmembrane region" description="Helical" evidence="7">
    <location>
        <begin position="150"/>
        <end position="169"/>
    </location>
</feature>
<organism evidence="8 9">
    <name type="scientific">Frankia nepalensis</name>
    <dbReference type="NCBI Taxonomy" id="1836974"/>
    <lineage>
        <taxon>Bacteria</taxon>
        <taxon>Bacillati</taxon>
        <taxon>Actinomycetota</taxon>
        <taxon>Actinomycetes</taxon>
        <taxon>Frankiales</taxon>
        <taxon>Frankiaceae</taxon>
        <taxon>Frankia</taxon>
    </lineage>
</organism>